<dbReference type="PANTHER" id="PTHR43304:SF1">
    <property type="entry name" value="PAC DOMAIN-CONTAINING PROTEIN"/>
    <property type="match status" value="1"/>
</dbReference>
<keyword evidence="4" id="KW-0808">Transferase</keyword>
<protein>
    <recommendedName>
        <fullName evidence="2">histidine kinase</fullName>
        <ecNumber evidence="2">2.7.13.3</ecNumber>
    </recommendedName>
</protein>
<dbReference type="Pfam" id="PF08447">
    <property type="entry name" value="PAS_3"/>
    <property type="match status" value="1"/>
</dbReference>
<dbReference type="PROSITE" id="PS50109">
    <property type="entry name" value="HIS_KIN"/>
    <property type="match status" value="1"/>
</dbReference>
<dbReference type="InterPro" id="IPR004358">
    <property type="entry name" value="Sig_transdc_His_kin-like_C"/>
</dbReference>
<evidence type="ECO:0000256" key="4">
    <source>
        <dbReference type="ARBA" id="ARBA00022679"/>
    </source>
</evidence>
<keyword evidence="3" id="KW-0597">Phosphoprotein</keyword>
<dbReference type="InterPro" id="IPR000014">
    <property type="entry name" value="PAS"/>
</dbReference>
<evidence type="ECO:0000313" key="7">
    <source>
        <dbReference type="Proteomes" id="UP000215244"/>
    </source>
</evidence>
<proteinExistence type="predicted"/>
<dbReference type="CDD" id="cd00075">
    <property type="entry name" value="HATPase"/>
    <property type="match status" value="1"/>
</dbReference>
<dbReference type="NCBIfam" id="TIGR00229">
    <property type="entry name" value="sensory_box"/>
    <property type="match status" value="1"/>
</dbReference>
<dbReference type="PROSITE" id="PS50113">
    <property type="entry name" value="PAC"/>
    <property type="match status" value="1"/>
</dbReference>
<evidence type="ECO:0000256" key="1">
    <source>
        <dbReference type="ARBA" id="ARBA00000085"/>
    </source>
</evidence>
<sequence>MNKRKLLVLDPTFKNIKKVVFVSLLFFSLIAITFTGYLEFLIDKKSKDTERVRLIAIQSALNQRISDSLNLNSKITPEIVNDVEIMTRMHFQLLNGDESLGLAKIEDYGLISILKSISPNQQQIYNLVNRKEVDVLNENLINEYNKNQEAYQKGLNKIIATQISNSSLPFLGLRRLIFFLGILFIAIIFLNYRVFIRPVIKNVRILSEEKEQQSARISSILENTKNAIWSVDLELKLVTFNSVFAQVVTKHSGEEPIIDRKVLGLTPFDCEPFYKKAFEGEIFSTDFKLECEGKTTYHELSFHPIYDRNRLVIGCSVYQMEVTQRVEALQELTLSEFYLKEAQEISNMGNWNWNIVNGKVEWSEQFFRLCGKNPLTYEPDFEDFFSMIHPDDRESVRETLQGDLESKRLHNATYRIVRNDGEVRYLYTRGKFFYDENGKPHRMAGTTQDITAMEMAKTKILKQNYELQNFVYVVSHMLRAPVSTLKALTGLYNSSENDYLSNEELVRLIDKTVFTLDDTLIDLNETLSLKHVSKEQFEEVDLHEIMNNIELLLANDIESSKVQISRDFSEVQKILGIKPYLTNIFFNLIQNAIHYKSMHRILQVRVISNCSPNGVVSISVSDNGIGMSLNDSKRKKIFDMYGRLSGSSKGKGMGLYLVKTQVEAMEGYIEVESNPNSGSVFTVVMNENERVNWMSQVN</sequence>
<dbReference type="InterPro" id="IPR036890">
    <property type="entry name" value="HATPase_C_sf"/>
</dbReference>
<dbReference type="Gene3D" id="3.30.450.20">
    <property type="entry name" value="PAS domain"/>
    <property type="match status" value="2"/>
</dbReference>
<evidence type="ECO:0000256" key="5">
    <source>
        <dbReference type="ARBA" id="ARBA00022777"/>
    </source>
</evidence>
<accession>A0A223V7D3</accession>
<dbReference type="InterPro" id="IPR001610">
    <property type="entry name" value="PAC"/>
</dbReference>
<evidence type="ECO:0000256" key="3">
    <source>
        <dbReference type="ARBA" id="ARBA00022553"/>
    </source>
</evidence>
<comment type="catalytic activity">
    <reaction evidence="1">
        <text>ATP + protein L-histidine = ADP + protein N-phospho-L-histidine.</text>
        <dbReference type="EC" id="2.7.13.3"/>
    </reaction>
</comment>
<dbReference type="Gene3D" id="3.30.565.10">
    <property type="entry name" value="Histidine kinase-like ATPase, C-terminal domain"/>
    <property type="match status" value="1"/>
</dbReference>
<organism evidence="6 7">
    <name type="scientific">Maribacter cobaltidurans</name>
    <dbReference type="NCBI Taxonomy" id="1178778"/>
    <lineage>
        <taxon>Bacteria</taxon>
        <taxon>Pseudomonadati</taxon>
        <taxon>Bacteroidota</taxon>
        <taxon>Flavobacteriia</taxon>
        <taxon>Flavobacteriales</taxon>
        <taxon>Flavobacteriaceae</taxon>
        <taxon>Maribacter</taxon>
    </lineage>
</organism>
<dbReference type="RefSeq" id="WP_094997367.1">
    <property type="nucleotide sequence ID" value="NZ_BMJL01000003.1"/>
</dbReference>
<dbReference type="InterPro" id="IPR005467">
    <property type="entry name" value="His_kinase_dom"/>
</dbReference>
<dbReference type="InterPro" id="IPR052162">
    <property type="entry name" value="Sensor_kinase/Photoreceptor"/>
</dbReference>
<keyword evidence="5" id="KW-0418">Kinase</keyword>
<dbReference type="SUPFAM" id="SSF55874">
    <property type="entry name" value="ATPase domain of HSP90 chaperone/DNA topoisomerase II/histidine kinase"/>
    <property type="match status" value="1"/>
</dbReference>
<dbReference type="SUPFAM" id="SSF55785">
    <property type="entry name" value="PYP-like sensor domain (PAS domain)"/>
    <property type="match status" value="2"/>
</dbReference>
<gene>
    <name evidence="6" type="ORF">CJ263_11265</name>
</gene>
<evidence type="ECO:0000313" key="6">
    <source>
        <dbReference type="EMBL" id="ASV30749.1"/>
    </source>
</evidence>
<dbReference type="OrthoDB" id="9811889at2"/>
<dbReference type="Pfam" id="PF02518">
    <property type="entry name" value="HATPase_c"/>
    <property type="match status" value="1"/>
</dbReference>
<dbReference type="EC" id="2.7.13.3" evidence="2"/>
<dbReference type="AlphaFoldDB" id="A0A223V7D3"/>
<keyword evidence="7" id="KW-1185">Reference proteome</keyword>
<dbReference type="GO" id="GO:0004673">
    <property type="term" value="F:protein histidine kinase activity"/>
    <property type="evidence" value="ECO:0007669"/>
    <property type="project" value="UniProtKB-EC"/>
</dbReference>
<dbReference type="EMBL" id="CP022957">
    <property type="protein sequence ID" value="ASV30749.1"/>
    <property type="molecule type" value="Genomic_DNA"/>
</dbReference>
<dbReference type="KEGG" id="marb:CJ263_11265"/>
<dbReference type="InterPro" id="IPR013655">
    <property type="entry name" value="PAS_fold_3"/>
</dbReference>
<dbReference type="InterPro" id="IPR035965">
    <property type="entry name" value="PAS-like_dom_sf"/>
</dbReference>
<name>A0A223V7D3_9FLAO</name>
<dbReference type="InterPro" id="IPR000700">
    <property type="entry name" value="PAS-assoc_C"/>
</dbReference>
<dbReference type="PRINTS" id="PR00344">
    <property type="entry name" value="BCTRLSENSOR"/>
</dbReference>
<dbReference type="PANTHER" id="PTHR43304">
    <property type="entry name" value="PHYTOCHROME-LIKE PROTEIN CPH1"/>
    <property type="match status" value="1"/>
</dbReference>
<dbReference type="CDD" id="cd00130">
    <property type="entry name" value="PAS"/>
    <property type="match status" value="1"/>
</dbReference>
<dbReference type="SMART" id="SM00086">
    <property type="entry name" value="PAC"/>
    <property type="match status" value="2"/>
</dbReference>
<dbReference type="InterPro" id="IPR003594">
    <property type="entry name" value="HATPase_dom"/>
</dbReference>
<reference evidence="6 7" key="1">
    <citation type="submission" date="2017-08" db="EMBL/GenBank/DDBJ databases">
        <title>The complete genome sequence of Maribacter sp. B1, isolated from deep-sea sediment.</title>
        <authorList>
            <person name="Wu Y.-H."/>
            <person name="Cheng H."/>
            <person name="Xu X.-W."/>
        </authorList>
    </citation>
    <scope>NUCLEOTIDE SEQUENCE [LARGE SCALE GENOMIC DNA]</scope>
    <source>
        <strain evidence="6 7">B1</strain>
    </source>
</reference>
<dbReference type="Proteomes" id="UP000215244">
    <property type="component" value="Chromosome"/>
</dbReference>
<dbReference type="SMART" id="SM00387">
    <property type="entry name" value="HATPase_c"/>
    <property type="match status" value="1"/>
</dbReference>
<evidence type="ECO:0000256" key="2">
    <source>
        <dbReference type="ARBA" id="ARBA00012438"/>
    </source>
</evidence>
<dbReference type="Gene3D" id="2.10.70.100">
    <property type="match status" value="1"/>
</dbReference>